<evidence type="ECO:0000313" key="11">
    <source>
        <dbReference type="EMBL" id="MBB5887201.1"/>
    </source>
</evidence>
<evidence type="ECO:0000256" key="10">
    <source>
        <dbReference type="ARBA" id="ARBA00032441"/>
    </source>
</evidence>
<dbReference type="EMBL" id="JACHHV010000001">
    <property type="protein sequence ID" value="MBB5887201.1"/>
    <property type="molecule type" value="Genomic_DNA"/>
</dbReference>
<dbReference type="PANTHER" id="PTHR33540">
    <property type="entry name" value="TRNA THREONYLCARBAMOYLADENOSINE BIOSYNTHESIS PROTEIN TSAE"/>
    <property type="match status" value="1"/>
</dbReference>
<protein>
    <recommendedName>
        <fullName evidence="3">tRNA threonylcarbamoyladenosine biosynthesis protein TsaE</fullName>
    </recommendedName>
    <alternativeName>
        <fullName evidence="10">t(6)A37 threonylcarbamoyladenosine biosynthesis protein TsaE</fullName>
    </alternativeName>
</protein>
<organism evidence="11 12">
    <name type="scientific">Lactovum miscens</name>
    <dbReference type="NCBI Taxonomy" id="190387"/>
    <lineage>
        <taxon>Bacteria</taxon>
        <taxon>Bacillati</taxon>
        <taxon>Bacillota</taxon>
        <taxon>Bacilli</taxon>
        <taxon>Lactobacillales</taxon>
        <taxon>Streptococcaceae</taxon>
        <taxon>Lactovum</taxon>
    </lineage>
</organism>
<dbReference type="Pfam" id="PF02367">
    <property type="entry name" value="TsaE"/>
    <property type="match status" value="1"/>
</dbReference>
<keyword evidence="7" id="KW-0547">Nucleotide-binding</keyword>
<dbReference type="NCBIfam" id="TIGR00150">
    <property type="entry name" value="T6A_YjeE"/>
    <property type="match status" value="1"/>
</dbReference>
<dbReference type="GO" id="GO:0046872">
    <property type="term" value="F:metal ion binding"/>
    <property type="evidence" value="ECO:0007669"/>
    <property type="project" value="UniProtKB-KW"/>
</dbReference>
<keyword evidence="12" id="KW-1185">Reference proteome</keyword>
<dbReference type="AlphaFoldDB" id="A0A841C6M9"/>
<name>A0A841C6M9_9LACT</name>
<dbReference type="PANTHER" id="PTHR33540:SF2">
    <property type="entry name" value="TRNA THREONYLCARBAMOYLADENOSINE BIOSYNTHESIS PROTEIN TSAE"/>
    <property type="match status" value="1"/>
</dbReference>
<evidence type="ECO:0000256" key="2">
    <source>
        <dbReference type="ARBA" id="ARBA00007599"/>
    </source>
</evidence>
<dbReference type="Proteomes" id="UP000562464">
    <property type="component" value="Unassembled WGS sequence"/>
</dbReference>
<keyword evidence="4" id="KW-0963">Cytoplasm</keyword>
<proteinExistence type="inferred from homology"/>
<evidence type="ECO:0000256" key="4">
    <source>
        <dbReference type="ARBA" id="ARBA00022490"/>
    </source>
</evidence>
<dbReference type="Gene3D" id="3.40.50.300">
    <property type="entry name" value="P-loop containing nucleotide triphosphate hydrolases"/>
    <property type="match status" value="1"/>
</dbReference>
<dbReference type="GO" id="GO:0005737">
    <property type="term" value="C:cytoplasm"/>
    <property type="evidence" value="ECO:0007669"/>
    <property type="project" value="UniProtKB-SubCell"/>
</dbReference>
<gene>
    <name evidence="11" type="ORF">HNQ37_000069</name>
</gene>
<dbReference type="GO" id="GO:0002949">
    <property type="term" value="P:tRNA threonylcarbamoyladenosine modification"/>
    <property type="evidence" value="ECO:0007669"/>
    <property type="project" value="InterPro"/>
</dbReference>
<keyword evidence="5" id="KW-0819">tRNA processing</keyword>
<dbReference type="InterPro" id="IPR003442">
    <property type="entry name" value="T6A_TsaE"/>
</dbReference>
<comment type="similarity">
    <text evidence="2">Belongs to the TsaE family.</text>
</comment>
<dbReference type="GO" id="GO:0005524">
    <property type="term" value="F:ATP binding"/>
    <property type="evidence" value="ECO:0007669"/>
    <property type="project" value="UniProtKB-KW"/>
</dbReference>
<dbReference type="RefSeq" id="WP_183538156.1">
    <property type="nucleotide sequence ID" value="NZ_JACHHV010000001.1"/>
</dbReference>
<comment type="subcellular location">
    <subcellularLocation>
        <location evidence="1">Cytoplasm</location>
    </subcellularLocation>
</comment>
<evidence type="ECO:0000313" key="12">
    <source>
        <dbReference type="Proteomes" id="UP000562464"/>
    </source>
</evidence>
<sequence>MKYLFNELEMTTFAEKLGRLLEARDVIVLTGELGTGKTSFTKGLAKGLGITQMVKSPTFTIVREYDGGRLPLYHMDIYRVGDDPDSFDMDSYLEANGVSVIEWGELLGKDLPDNYLHVKFNYTEIGERELSFEAHGVRALALKKNLAME</sequence>
<evidence type="ECO:0000256" key="7">
    <source>
        <dbReference type="ARBA" id="ARBA00022741"/>
    </source>
</evidence>
<evidence type="ECO:0000256" key="8">
    <source>
        <dbReference type="ARBA" id="ARBA00022840"/>
    </source>
</evidence>
<comment type="caution">
    <text evidence="11">The sequence shown here is derived from an EMBL/GenBank/DDBJ whole genome shotgun (WGS) entry which is preliminary data.</text>
</comment>
<evidence type="ECO:0000256" key="3">
    <source>
        <dbReference type="ARBA" id="ARBA00019010"/>
    </source>
</evidence>
<evidence type="ECO:0000256" key="9">
    <source>
        <dbReference type="ARBA" id="ARBA00022842"/>
    </source>
</evidence>
<keyword evidence="6" id="KW-0479">Metal-binding</keyword>
<keyword evidence="8" id="KW-0067">ATP-binding</keyword>
<evidence type="ECO:0000256" key="1">
    <source>
        <dbReference type="ARBA" id="ARBA00004496"/>
    </source>
</evidence>
<keyword evidence="9" id="KW-0460">Magnesium</keyword>
<dbReference type="SUPFAM" id="SSF52540">
    <property type="entry name" value="P-loop containing nucleoside triphosphate hydrolases"/>
    <property type="match status" value="1"/>
</dbReference>
<dbReference type="InterPro" id="IPR027417">
    <property type="entry name" value="P-loop_NTPase"/>
</dbReference>
<accession>A0A841C6M9</accession>
<reference evidence="11 12" key="1">
    <citation type="submission" date="2020-08" db="EMBL/GenBank/DDBJ databases">
        <title>Genomic Encyclopedia of Type Strains, Phase IV (KMG-IV): sequencing the most valuable type-strain genomes for metagenomic binning, comparative biology and taxonomic classification.</title>
        <authorList>
            <person name="Goeker M."/>
        </authorList>
    </citation>
    <scope>NUCLEOTIDE SEQUENCE [LARGE SCALE GENOMIC DNA]</scope>
    <source>
        <strain evidence="11 12">DSM 14925</strain>
    </source>
</reference>
<evidence type="ECO:0000256" key="5">
    <source>
        <dbReference type="ARBA" id="ARBA00022694"/>
    </source>
</evidence>
<evidence type="ECO:0000256" key="6">
    <source>
        <dbReference type="ARBA" id="ARBA00022723"/>
    </source>
</evidence>